<evidence type="ECO:0000313" key="2">
    <source>
        <dbReference type="EMBL" id="VYT57608.1"/>
    </source>
</evidence>
<dbReference type="InterPro" id="IPR041522">
    <property type="entry name" value="CdaR_GGDEF"/>
</dbReference>
<reference evidence="2" key="1">
    <citation type="submission" date="2019-11" db="EMBL/GenBank/DDBJ databases">
        <authorList>
            <person name="Feng L."/>
        </authorList>
    </citation>
    <scope>NUCLEOTIDE SEQUENCE</scope>
    <source>
        <strain evidence="2">CbolteaeLFYP116</strain>
    </source>
</reference>
<dbReference type="InterPro" id="IPR042070">
    <property type="entry name" value="PucR_C-HTH_sf"/>
</dbReference>
<feature type="domain" description="CdaR GGDEF-like" evidence="1">
    <location>
        <begin position="28"/>
        <end position="156"/>
    </location>
</feature>
<dbReference type="Gene3D" id="1.10.10.2840">
    <property type="entry name" value="PucR C-terminal helix-turn-helix domain"/>
    <property type="match status" value="1"/>
</dbReference>
<sequence length="277" mass="31243">MNKKDANITFSSYFNDITIHFYEDTDFMESVGKRFGIDVNRDYFLAMSFLYPSDMAVSYEDKCALMELLSPVAVYGPINKSIDSPQFLICDRGTTLFLAAHTKEELTGSRGNVCDRALELLKQNLPDVFIRIGIGTLETGLSGIERTYQNSLRAVNAGEKFKKERRVLDFMGMEIYSAINAMVLAHGQSLISTILLQLTDGEQTILGKYYKCKEQIPAVAAALHLSEEEVLNTLCRIKEKTGLDVNDTEDNFKLNFIMIAKRVLEKEKCNKQAVRAL</sequence>
<accession>A0A6N2XWQ8</accession>
<name>A0A6N2XWQ8_9FIRM</name>
<dbReference type="EMBL" id="CACRTF010000032">
    <property type="protein sequence ID" value="VYT57608.1"/>
    <property type="molecule type" value="Genomic_DNA"/>
</dbReference>
<gene>
    <name evidence="2" type="ORF">CBLFYP116_00671</name>
</gene>
<proteinExistence type="predicted"/>
<dbReference type="Pfam" id="PF17853">
    <property type="entry name" value="GGDEF_2"/>
    <property type="match status" value="1"/>
</dbReference>
<organism evidence="2">
    <name type="scientific">Enterocloster bolteae</name>
    <dbReference type="NCBI Taxonomy" id="208479"/>
    <lineage>
        <taxon>Bacteria</taxon>
        <taxon>Bacillati</taxon>
        <taxon>Bacillota</taxon>
        <taxon>Clostridia</taxon>
        <taxon>Lachnospirales</taxon>
        <taxon>Lachnospiraceae</taxon>
        <taxon>Enterocloster</taxon>
    </lineage>
</organism>
<dbReference type="AlphaFoldDB" id="A0A6N2XWQ8"/>
<dbReference type="GeneID" id="23111428"/>
<protein>
    <recommendedName>
        <fullName evidence="1">CdaR GGDEF-like domain-containing protein</fullName>
    </recommendedName>
</protein>
<dbReference type="RefSeq" id="WP_002573979.1">
    <property type="nucleotide sequence ID" value="NZ_BAABZS010000001.1"/>
</dbReference>
<evidence type="ECO:0000259" key="1">
    <source>
        <dbReference type="Pfam" id="PF17853"/>
    </source>
</evidence>